<gene>
    <name evidence="2" type="ORF">C8N35_10313</name>
</gene>
<keyword evidence="3" id="KW-1185">Reference proteome</keyword>
<dbReference type="RefSeq" id="WP_107989677.1">
    <property type="nucleotide sequence ID" value="NZ_QAYG01000003.1"/>
</dbReference>
<proteinExistence type="predicted"/>
<evidence type="ECO:0000313" key="3">
    <source>
        <dbReference type="Proteomes" id="UP000244081"/>
    </source>
</evidence>
<dbReference type="Proteomes" id="UP000244081">
    <property type="component" value="Unassembled WGS sequence"/>
</dbReference>
<keyword evidence="1" id="KW-0143">Chaperone</keyword>
<dbReference type="SUPFAM" id="SSF89155">
    <property type="entry name" value="TorD-like"/>
    <property type="match status" value="1"/>
</dbReference>
<dbReference type="PANTHER" id="PTHR34227:SF1">
    <property type="entry name" value="DIMETHYL SULFOXIDE REDUCTASE CHAPERONE-RELATED"/>
    <property type="match status" value="1"/>
</dbReference>
<dbReference type="AlphaFoldDB" id="A0A2T5VAR4"/>
<evidence type="ECO:0000313" key="2">
    <source>
        <dbReference type="EMBL" id="PTW60834.1"/>
    </source>
</evidence>
<evidence type="ECO:0000256" key="1">
    <source>
        <dbReference type="ARBA" id="ARBA00023186"/>
    </source>
</evidence>
<dbReference type="Pfam" id="PF02613">
    <property type="entry name" value="Nitrate_red_del"/>
    <property type="match status" value="1"/>
</dbReference>
<comment type="caution">
    <text evidence="2">The sequence shown here is derived from an EMBL/GenBank/DDBJ whole genome shotgun (WGS) entry which is preliminary data.</text>
</comment>
<dbReference type="InterPro" id="IPR020945">
    <property type="entry name" value="DMSO/NO3_reduct_chaperone"/>
</dbReference>
<dbReference type="OrthoDB" id="8526323at2"/>
<organism evidence="2 3">
    <name type="scientific">Breoghania corrubedonensis</name>
    <dbReference type="NCBI Taxonomy" id="665038"/>
    <lineage>
        <taxon>Bacteria</taxon>
        <taxon>Pseudomonadati</taxon>
        <taxon>Pseudomonadota</taxon>
        <taxon>Alphaproteobacteria</taxon>
        <taxon>Hyphomicrobiales</taxon>
        <taxon>Stappiaceae</taxon>
        <taxon>Breoghania</taxon>
    </lineage>
</organism>
<accession>A0A2T5VAR4</accession>
<dbReference type="InterPro" id="IPR036411">
    <property type="entry name" value="TorD-like_sf"/>
</dbReference>
<sequence length="211" mass="22352">MTATTARADVDGASGALAFASEEDALRARFYGLIANLLAAPPDAAMLAELAHLEGDESDLGRPLGTLAAAARETVPQAVAGEFHDLFIGVGRGELLPYASYYLTGFLNEKPLARLRGAMRALGIERGPSVKEPEDHIAAIFDMMAGLISGRFGQPAELATQKAFFTAHLADWGPYFFRDLEKASAARFYAPLGALGGTFIAIEQAAFGMVE</sequence>
<dbReference type="InterPro" id="IPR050289">
    <property type="entry name" value="TorD/DmsD_chaperones"/>
</dbReference>
<protein>
    <submittedName>
        <fullName evidence="2">TorA maturation chaperone TorD</fullName>
    </submittedName>
</protein>
<reference evidence="2 3" key="1">
    <citation type="submission" date="2018-04" db="EMBL/GenBank/DDBJ databases">
        <title>Genomic Encyclopedia of Archaeal and Bacterial Type Strains, Phase II (KMG-II): from individual species to whole genera.</title>
        <authorList>
            <person name="Goeker M."/>
        </authorList>
    </citation>
    <scope>NUCLEOTIDE SEQUENCE [LARGE SCALE GENOMIC DNA]</scope>
    <source>
        <strain evidence="2 3">DSM 23382</strain>
    </source>
</reference>
<dbReference type="Gene3D" id="1.10.3480.10">
    <property type="entry name" value="TorD-like"/>
    <property type="match status" value="1"/>
</dbReference>
<dbReference type="EMBL" id="QAYG01000003">
    <property type="protein sequence ID" value="PTW60834.1"/>
    <property type="molecule type" value="Genomic_DNA"/>
</dbReference>
<dbReference type="PANTHER" id="PTHR34227">
    <property type="entry name" value="CHAPERONE PROTEIN YCDY"/>
    <property type="match status" value="1"/>
</dbReference>
<name>A0A2T5VAR4_9HYPH</name>